<keyword evidence="5" id="KW-1185">Reference proteome</keyword>
<reference evidence="4 5" key="1">
    <citation type="submission" date="2015-01" db="EMBL/GenBank/DDBJ databases">
        <title>The Genome Sequence of Exophiala mesophila CBS40295.</title>
        <authorList>
            <consortium name="The Broad Institute Genomics Platform"/>
            <person name="Cuomo C."/>
            <person name="de Hoog S."/>
            <person name="Gorbushina A."/>
            <person name="Stielow B."/>
            <person name="Teixiera M."/>
            <person name="Abouelleil A."/>
            <person name="Chapman S.B."/>
            <person name="Priest M."/>
            <person name="Young S.K."/>
            <person name="Wortman J."/>
            <person name="Nusbaum C."/>
            <person name="Birren B."/>
        </authorList>
    </citation>
    <scope>NUCLEOTIDE SEQUENCE [LARGE SCALE GENOMIC DNA]</scope>
    <source>
        <strain evidence="4 5">CBS 40295</strain>
    </source>
</reference>
<dbReference type="HOGENOM" id="CLU_003539_0_0_1"/>
<organism evidence="4 5">
    <name type="scientific">Exophiala mesophila</name>
    <name type="common">Black yeast-like fungus</name>
    <dbReference type="NCBI Taxonomy" id="212818"/>
    <lineage>
        <taxon>Eukaryota</taxon>
        <taxon>Fungi</taxon>
        <taxon>Dikarya</taxon>
        <taxon>Ascomycota</taxon>
        <taxon>Pezizomycotina</taxon>
        <taxon>Eurotiomycetes</taxon>
        <taxon>Chaetothyriomycetidae</taxon>
        <taxon>Chaetothyriales</taxon>
        <taxon>Herpotrichiellaceae</taxon>
        <taxon>Exophiala</taxon>
    </lineage>
</organism>
<gene>
    <name evidence="4" type="ORF">PV10_01656</name>
</gene>
<dbReference type="GO" id="GO:0006397">
    <property type="term" value="P:mRNA processing"/>
    <property type="evidence" value="ECO:0007669"/>
    <property type="project" value="UniProtKB-KW"/>
</dbReference>
<dbReference type="Pfam" id="PF10433">
    <property type="entry name" value="Beta-prop_RSE1_1st"/>
    <property type="match status" value="1"/>
</dbReference>
<accession>A0A0D1YBH6</accession>
<feature type="domain" description="RSE1/DDB1/CPSF1 second beta-propeller" evidence="3">
    <location>
        <begin position="524"/>
        <end position="751"/>
    </location>
</feature>
<dbReference type="OMA" id="ARDHPRC"/>
<dbReference type="VEuPathDB" id="FungiDB:PV10_01656"/>
<dbReference type="EMBL" id="KN847520">
    <property type="protein sequence ID" value="KIV97961.1"/>
    <property type="molecule type" value="Genomic_DNA"/>
</dbReference>
<evidence type="ECO:0000313" key="5">
    <source>
        <dbReference type="Proteomes" id="UP000054302"/>
    </source>
</evidence>
<evidence type="ECO:0000259" key="3">
    <source>
        <dbReference type="Pfam" id="PF23726"/>
    </source>
</evidence>
<dbReference type="Pfam" id="PF23726">
    <property type="entry name" value="Beta-prop_RSE1_2nd"/>
    <property type="match status" value="1"/>
</dbReference>
<dbReference type="STRING" id="212818.A0A0D1YBH6"/>
<dbReference type="InterPro" id="IPR015943">
    <property type="entry name" value="WD40/YVTN_repeat-like_dom_sf"/>
</dbReference>
<evidence type="ECO:0000259" key="2">
    <source>
        <dbReference type="Pfam" id="PF10433"/>
    </source>
</evidence>
<sequence>MSKFTSSKASSLLDDTNPPYPDAQRMGILSRTFSSSQVIRWIIPARIRSPFKSDVVFVGETFVQLREFLENGQLADATAKLDFGTQILAAKVISARVEVVPVVDALLSYGRDQERYMIDGRPVKGTEPPQILVLCTFDNEMIYLYAKDGPGGDTKFFFAKRSLYPGLVLPDRQCQHMAVDQDSRALAVASSSGYVATFSLQTIHNVRSQVDEWEPHKPRSFQPWHEQRFIQVDGSILKMEFLRSSDTELSKVLLLLLVDSGEETHQILYKWDTRHPLQKMRSMSCSGRALKEDRFPLMLIPSTRPYCFVVVMDTGISFYENIHTHDFKRINCRFMKPTAGPLVWVQWAKPRRHTGHLEKRDDLFIVREDGMLQQFLIEKASNLKFNMNFIVGYLDINVDTAFCMLAGPPGMGGDVLIAAGDMTDGGVYHLPARGVPTRIQVIPNLAPLHDMVIGAQLPDPVPQHSETGREQPERLYLCGGKDEAHGEVSELRYGLEAQMIWTMDCPDANTIDHMSTIEVPLQQKLLFVASHNTHTTVIIFDLDTQESEFADATSLPRFDFNSATLAVRLFANHYLIQITHSGVVVVDMSSKDDARDHDMQDPRSFSHAAIADDGTVALVVRNPGGYEVEVAAIQPCESEAPVVRYGPSNTILSSLGEVTCLCHVMHGSASLIIIGTSTARVIGYNVKQDMTLEPAFESDLTSGASDIEVAPIASLAVLSPEGSKLSLLLVGLRNGILLCLQLKIGGSSIPNPTLLSHRRLGPTTVDIMPEKNSLGPHPPSSALVLCQSQLYRITLHHATTSLDFTMSSVWLTNRIDPTAGQPDINASHRIPQLTGHYTDPGGLLVCAGDDELYFASLVSEEHSLATRRRVDGVPRRILFSNSLNHFAIAVEKSVRVDKFSMDTYTNPNPGQQIGLKSPNGSNLQRASGFEDVVQISLQFARQDLGSTDEIEPIIVDDKNARLNAMIEWQFRDGKDVHSWIVMALEQIEPNDHRQTAGRVIAVNTKNILLGGRSVTPKVLYRSNAAPVTALCAYGVSSLLFSAGNELMLLKLSYSKKQSDIVYKYQLPSPARSISCQGSMIFVATSHHSLVVLIEKDEKLELHKTDIKARNATDVVAFGDNSAMLLSFDDRGTHLVAFAGFNQASTRQPVPIFQADLPLLIDRIQLRHDRISRGGAHHRFFGSTTDGTIYHLTTIQHHEWKLLHFLEEQSQLYKPPHKPAQVRRKKLDGSGYMWQPAMRLTDLHVRGDRLLMMVEPGPYNLRRVLKNQDQLERFQQLARPVLRADVDDPVEAITCWLRGILRFPPNFPS</sequence>
<dbReference type="Proteomes" id="UP000054302">
    <property type="component" value="Unassembled WGS sequence"/>
</dbReference>
<dbReference type="InterPro" id="IPR018846">
    <property type="entry name" value="Beta-prop_RSE1/DDB1/CPSF1_1st"/>
</dbReference>
<proteinExistence type="predicted"/>
<feature type="domain" description="RSE1/DDB1/CPSF1 first beta-propeller" evidence="2">
    <location>
        <begin position="38"/>
        <end position="434"/>
    </location>
</feature>
<evidence type="ECO:0000313" key="4">
    <source>
        <dbReference type="EMBL" id="KIV97961.1"/>
    </source>
</evidence>
<evidence type="ECO:0008006" key="6">
    <source>
        <dbReference type="Google" id="ProtNLM"/>
    </source>
</evidence>
<protein>
    <recommendedName>
        <fullName evidence="6">Cleavage/polyadenylation specificity factor A subunit N-terminal domain-containing protein</fullName>
    </recommendedName>
</protein>
<dbReference type="PANTHER" id="PTHR10644">
    <property type="entry name" value="DNA REPAIR/RNA PROCESSING CPSF FAMILY"/>
    <property type="match status" value="1"/>
</dbReference>
<dbReference type="OrthoDB" id="20774at2759"/>
<evidence type="ECO:0000256" key="1">
    <source>
        <dbReference type="ARBA" id="ARBA00022664"/>
    </source>
</evidence>
<dbReference type="RefSeq" id="XP_016229535.1">
    <property type="nucleotide sequence ID" value="XM_016365886.1"/>
</dbReference>
<dbReference type="GeneID" id="27319501"/>
<dbReference type="Gene3D" id="2.130.10.10">
    <property type="entry name" value="YVTN repeat-like/Quinoprotein amine dehydrogenase"/>
    <property type="match status" value="2"/>
</dbReference>
<name>A0A0D1YBH6_EXOME</name>
<keyword evidence="1" id="KW-0507">mRNA processing</keyword>
<dbReference type="InterPro" id="IPR050358">
    <property type="entry name" value="RSE1/DDB1/CFT1"/>
</dbReference>
<dbReference type="InterPro" id="IPR058543">
    <property type="entry name" value="Beta-prop_RSE1/DDB1/CPSF1_2nd"/>
</dbReference>